<evidence type="ECO:0000256" key="8">
    <source>
        <dbReference type="PIRSR" id="PIRSR036894-1"/>
    </source>
</evidence>
<reference evidence="12 13" key="1">
    <citation type="submission" date="2019-01" db="EMBL/GenBank/DDBJ databases">
        <title>Weissella sp. nov., a novel lactic acid bacterium isolated from animal feces.</title>
        <authorList>
            <person name="Wang L.-T."/>
        </authorList>
    </citation>
    <scope>NUCLEOTIDE SEQUENCE [LARGE SCALE GENOMIC DNA]</scope>
    <source>
        <strain evidence="12 13">8H-2</strain>
    </source>
</reference>
<dbReference type="InterPro" id="IPR049071">
    <property type="entry name" value="MPI_cupin_dom"/>
</dbReference>
<comment type="caution">
    <text evidence="12">The sequence shown here is derived from an EMBL/GenBank/DDBJ whole genome shotgun (WGS) entry which is preliminary data.</text>
</comment>
<dbReference type="EC" id="5.3.1.8" evidence="3 7"/>
<dbReference type="InterPro" id="IPR046457">
    <property type="entry name" value="PMI_typeI_cat"/>
</dbReference>
<evidence type="ECO:0000259" key="10">
    <source>
        <dbReference type="Pfam" id="PF20511"/>
    </source>
</evidence>
<feature type="active site" evidence="9">
    <location>
        <position position="192"/>
    </location>
</feature>
<gene>
    <name evidence="12" type="primary">manA</name>
    <name evidence="12" type="ORF">ESZ50_06850</name>
</gene>
<evidence type="ECO:0000256" key="5">
    <source>
        <dbReference type="ARBA" id="ARBA00022833"/>
    </source>
</evidence>
<dbReference type="InterPro" id="IPR014710">
    <property type="entry name" value="RmlC-like_jellyroll"/>
</dbReference>
<feature type="binding site" evidence="8">
    <location>
        <position position="98"/>
    </location>
    <ligand>
        <name>Zn(2+)</name>
        <dbReference type="ChEBI" id="CHEBI:29105"/>
    </ligand>
</feature>
<dbReference type="PANTHER" id="PTHR42742">
    <property type="entry name" value="TRANSCRIPTIONAL REPRESSOR MPRA"/>
    <property type="match status" value="1"/>
</dbReference>
<comment type="similarity">
    <text evidence="2 7">Belongs to the mannose-6-phosphate isomerase type 1 family.</text>
</comment>
<evidence type="ECO:0000256" key="3">
    <source>
        <dbReference type="ARBA" id="ARBA00011956"/>
    </source>
</evidence>
<protein>
    <recommendedName>
        <fullName evidence="3 7">Mannose-6-phosphate isomerase</fullName>
        <ecNumber evidence="3 7">5.3.1.8</ecNumber>
    </recommendedName>
</protein>
<dbReference type="PIRSF" id="PIRSF036894">
    <property type="entry name" value="PMI_Firm_short"/>
    <property type="match status" value="1"/>
</dbReference>
<evidence type="ECO:0000313" key="13">
    <source>
        <dbReference type="Proteomes" id="UP000371977"/>
    </source>
</evidence>
<feature type="domain" description="Mannose-6-phosphate isomerase cupin" evidence="11">
    <location>
        <begin position="239"/>
        <end position="316"/>
    </location>
</feature>
<dbReference type="GO" id="GO:0008270">
    <property type="term" value="F:zinc ion binding"/>
    <property type="evidence" value="ECO:0007669"/>
    <property type="project" value="UniProtKB-UniRule"/>
</dbReference>
<name>A0A6C2C6L2_9LACO</name>
<evidence type="ECO:0000256" key="1">
    <source>
        <dbReference type="ARBA" id="ARBA00000757"/>
    </source>
</evidence>
<dbReference type="CDD" id="cd07010">
    <property type="entry name" value="cupin_PMI_type_I_N_bac"/>
    <property type="match status" value="1"/>
</dbReference>
<keyword evidence="13" id="KW-1185">Reference proteome</keyword>
<dbReference type="Pfam" id="PF21621">
    <property type="entry name" value="MPI_cupin_dom"/>
    <property type="match status" value="1"/>
</dbReference>
<dbReference type="SUPFAM" id="SSF51182">
    <property type="entry name" value="RmlC-like cupins"/>
    <property type="match status" value="1"/>
</dbReference>
<feature type="binding site" evidence="8">
    <location>
        <position position="172"/>
    </location>
    <ligand>
        <name>Zn(2+)</name>
        <dbReference type="ChEBI" id="CHEBI:29105"/>
    </ligand>
</feature>
<comment type="catalytic activity">
    <reaction evidence="1 7">
        <text>D-mannose 6-phosphate = D-fructose 6-phosphate</text>
        <dbReference type="Rhea" id="RHEA:12356"/>
        <dbReference type="ChEBI" id="CHEBI:58735"/>
        <dbReference type="ChEBI" id="CHEBI:61527"/>
        <dbReference type="EC" id="5.3.1.8"/>
    </reaction>
</comment>
<dbReference type="InterPro" id="IPR001250">
    <property type="entry name" value="Man6P_Isoase-1"/>
</dbReference>
<dbReference type="GO" id="GO:0004476">
    <property type="term" value="F:mannose-6-phosphate isomerase activity"/>
    <property type="evidence" value="ECO:0007669"/>
    <property type="project" value="UniProtKB-UniRule"/>
</dbReference>
<dbReference type="InterPro" id="IPR051804">
    <property type="entry name" value="Carb_Metab_Reg_Kinase/Isom"/>
</dbReference>
<keyword evidence="5 7" id="KW-0862">Zinc</keyword>
<dbReference type="GO" id="GO:0005975">
    <property type="term" value="P:carbohydrate metabolic process"/>
    <property type="evidence" value="ECO:0007669"/>
    <property type="project" value="UniProtKB-UniRule"/>
</dbReference>
<sequence>MSAPLLLEPVFHDKIWGGTTLAERYHFSIPSQTTGEAWVISGHANGVELIKNGTYAGMSLAQVWHNHPELFDNKNPERPFPLLVKFLDAHQDLSVQVHPDDAYAGEHHGELGKTESWYIVAAEPGAEIYYGHSAQTEAEFRALVDAGDWEQLLTKVPVKAGDFFYVPAGTLHALGAGTFVLETQQSSDVTYRVYDFDRRDAQTGALRELHLEDAKNVTTVPFKPEQPSQVTVTRPGVVITTLVEAAYFNVFKWELDGEAVFEQTAPYTLATIIEGSASLMVDGVDYSLEAGQPFILPNDVKTWQLKGQAQLIVSTPGPASR</sequence>
<proteinExistence type="inferred from homology"/>
<feature type="binding site" evidence="8">
    <location>
        <position position="115"/>
    </location>
    <ligand>
        <name>Zn(2+)</name>
        <dbReference type="ChEBI" id="CHEBI:29105"/>
    </ligand>
</feature>
<dbReference type="Proteomes" id="UP000371977">
    <property type="component" value="Unassembled WGS sequence"/>
</dbReference>
<dbReference type="PANTHER" id="PTHR42742:SF3">
    <property type="entry name" value="FRUCTOKINASE"/>
    <property type="match status" value="1"/>
</dbReference>
<dbReference type="EMBL" id="SDGZ01000015">
    <property type="protein sequence ID" value="TYC48965.1"/>
    <property type="molecule type" value="Genomic_DNA"/>
</dbReference>
<dbReference type="Pfam" id="PF20511">
    <property type="entry name" value="PMI_typeI_cat"/>
    <property type="match status" value="1"/>
</dbReference>
<evidence type="ECO:0000256" key="7">
    <source>
        <dbReference type="PIRNR" id="PIRNR036894"/>
    </source>
</evidence>
<organism evidence="12 13">
    <name type="scientific">Weissella muntiaci</name>
    <dbReference type="NCBI Taxonomy" id="2508881"/>
    <lineage>
        <taxon>Bacteria</taxon>
        <taxon>Bacillati</taxon>
        <taxon>Bacillota</taxon>
        <taxon>Bacilli</taxon>
        <taxon>Lactobacillales</taxon>
        <taxon>Lactobacillaceae</taxon>
        <taxon>Weissella</taxon>
    </lineage>
</organism>
<evidence type="ECO:0000256" key="9">
    <source>
        <dbReference type="PIRSR" id="PIRSR036894-2"/>
    </source>
</evidence>
<evidence type="ECO:0000256" key="2">
    <source>
        <dbReference type="ARBA" id="ARBA00010772"/>
    </source>
</evidence>
<evidence type="ECO:0000256" key="4">
    <source>
        <dbReference type="ARBA" id="ARBA00022723"/>
    </source>
</evidence>
<dbReference type="RefSeq" id="WP_148622994.1">
    <property type="nucleotide sequence ID" value="NZ_SDGZ01000015.1"/>
</dbReference>
<comment type="cofactor">
    <cofactor evidence="8">
        <name>Zn(2+)</name>
        <dbReference type="ChEBI" id="CHEBI:29105"/>
    </cofactor>
    <text evidence="8">Binds 1 zinc ion per subunit.</text>
</comment>
<keyword evidence="4 7" id="KW-0479">Metal-binding</keyword>
<dbReference type="Gene3D" id="2.60.120.10">
    <property type="entry name" value="Jelly Rolls"/>
    <property type="match status" value="2"/>
</dbReference>
<dbReference type="InterPro" id="IPR014628">
    <property type="entry name" value="Man6P_isomerase_Firm_short"/>
</dbReference>
<accession>A0A6C2C6L2</accession>
<keyword evidence="6 7" id="KW-0413">Isomerase</keyword>
<dbReference type="AlphaFoldDB" id="A0A6C2C6L2"/>
<dbReference type="NCBIfam" id="TIGR00218">
    <property type="entry name" value="manA"/>
    <property type="match status" value="1"/>
</dbReference>
<feature type="domain" description="Phosphomannose isomerase type I catalytic" evidence="10">
    <location>
        <begin position="7"/>
        <end position="108"/>
    </location>
</feature>
<evidence type="ECO:0000313" key="12">
    <source>
        <dbReference type="EMBL" id="TYC48965.1"/>
    </source>
</evidence>
<evidence type="ECO:0000259" key="11">
    <source>
        <dbReference type="Pfam" id="PF21621"/>
    </source>
</evidence>
<dbReference type="OrthoDB" id="9808275at2"/>
<evidence type="ECO:0000256" key="6">
    <source>
        <dbReference type="ARBA" id="ARBA00023235"/>
    </source>
</evidence>
<dbReference type="InterPro" id="IPR011051">
    <property type="entry name" value="RmlC_Cupin_sf"/>
</dbReference>